<organism evidence="6 7">
    <name type="scientific">Cupriavidus pauculus</name>
    <dbReference type="NCBI Taxonomy" id="82633"/>
    <lineage>
        <taxon>Bacteria</taxon>
        <taxon>Pseudomonadati</taxon>
        <taxon>Pseudomonadota</taxon>
        <taxon>Betaproteobacteria</taxon>
        <taxon>Burkholderiales</taxon>
        <taxon>Burkholderiaceae</taxon>
        <taxon>Cupriavidus</taxon>
    </lineage>
</organism>
<dbReference type="PANTHER" id="PTHR30085:SF2">
    <property type="entry name" value="GLUTAMATE_ASPARTATE IMPORT SOLUTE-BINDING PROTEIN"/>
    <property type="match status" value="1"/>
</dbReference>
<dbReference type="OrthoDB" id="7241844at2"/>
<feature type="signal peptide" evidence="4">
    <location>
        <begin position="1"/>
        <end position="32"/>
    </location>
</feature>
<dbReference type="RefSeq" id="WP_150375257.1">
    <property type="nucleotide sequence ID" value="NZ_CP044067.1"/>
</dbReference>
<protein>
    <submittedName>
        <fullName evidence="6">Amino acid ABC transporter substrate-binding protein</fullName>
    </submittedName>
</protein>
<feature type="domain" description="Solute-binding protein family 3/N-terminal" evidence="5">
    <location>
        <begin position="47"/>
        <end position="279"/>
    </location>
</feature>
<dbReference type="GO" id="GO:0006865">
    <property type="term" value="P:amino acid transport"/>
    <property type="evidence" value="ECO:0007669"/>
    <property type="project" value="TreeGrafter"/>
</dbReference>
<proteinExistence type="inferred from homology"/>
<evidence type="ECO:0000313" key="6">
    <source>
        <dbReference type="EMBL" id="QET05200.1"/>
    </source>
</evidence>
<sequence>MKTLRPFSRLLPGGALALLALIAAVHIPAARAQTSDAVLDRIKSKGAITLGYRETSIPFSYLNDDKKPVGYAIDLCMKVVADVKQRLKNPALKVDFVAVNPQNRIPLVANGTVDIECGSTVNTLGRQAQVDFSAPHFISTTRLLVRRNAGIREVEDLNGKAVALPINTTPERLVKSLIEAKKLQVRVVPVRDNAEGFLALSTGRADAFSTDDILLFGLRKSAPNPTDFEVVGRPLSFDPNGLMIQKNSTVFLSLVNATIARAARDGELKASYDTWFTPLQVPMSPDLVAAFKLAALPE</sequence>
<evidence type="ECO:0000256" key="3">
    <source>
        <dbReference type="ARBA" id="ARBA00022729"/>
    </source>
</evidence>
<evidence type="ECO:0000256" key="2">
    <source>
        <dbReference type="ARBA" id="ARBA00022448"/>
    </source>
</evidence>
<dbReference type="EMBL" id="CP044067">
    <property type="protein sequence ID" value="QET05200.1"/>
    <property type="molecule type" value="Genomic_DNA"/>
</dbReference>
<evidence type="ECO:0000259" key="5">
    <source>
        <dbReference type="SMART" id="SM00062"/>
    </source>
</evidence>
<keyword evidence="3 4" id="KW-0732">Signal</keyword>
<dbReference type="AlphaFoldDB" id="A0A5P2HDT1"/>
<name>A0A5P2HDT1_9BURK</name>
<evidence type="ECO:0000256" key="1">
    <source>
        <dbReference type="ARBA" id="ARBA00010333"/>
    </source>
</evidence>
<keyword evidence="2" id="KW-0813">Transport</keyword>
<dbReference type="GO" id="GO:0005576">
    <property type="term" value="C:extracellular region"/>
    <property type="evidence" value="ECO:0007669"/>
    <property type="project" value="TreeGrafter"/>
</dbReference>
<dbReference type="Proteomes" id="UP000322822">
    <property type="component" value="Chromosome 2"/>
</dbReference>
<comment type="similarity">
    <text evidence="1">Belongs to the bacterial solute-binding protein 3 family.</text>
</comment>
<dbReference type="CDD" id="cd13688">
    <property type="entry name" value="PBP2_GltI_DEBP"/>
    <property type="match status" value="1"/>
</dbReference>
<evidence type="ECO:0000313" key="7">
    <source>
        <dbReference type="Proteomes" id="UP000322822"/>
    </source>
</evidence>
<dbReference type="PANTHER" id="PTHR30085">
    <property type="entry name" value="AMINO ACID ABC TRANSPORTER PERMEASE"/>
    <property type="match status" value="1"/>
</dbReference>
<dbReference type="GO" id="GO:0030288">
    <property type="term" value="C:outer membrane-bounded periplasmic space"/>
    <property type="evidence" value="ECO:0007669"/>
    <property type="project" value="TreeGrafter"/>
</dbReference>
<dbReference type="Pfam" id="PF00497">
    <property type="entry name" value="SBP_bac_3"/>
    <property type="match status" value="1"/>
</dbReference>
<gene>
    <name evidence="6" type="ORF">FOB72_24530</name>
</gene>
<dbReference type="InterPro" id="IPR051455">
    <property type="entry name" value="Bact_solute-bind_prot3"/>
</dbReference>
<dbReference type="SMART" id="SM00062">
    <property type="entry name" value="PBPb"/>
    <property type="match status" value="1"/>
</dbReference>
<evidence type="ECO:0000256" key="4">
    <source>
        <dbReference type="SAM" id="SignalP"/>
    </source>
</evidence>
<reference evidence="6 7" key="1">
    <citation type="submission" date="2019-09" db="EMBL/GenBank/DDBJ databases">
        <title>FDA dAtabase for Regulatory Grade micrObial Sequences (FDA-ARGOS): Supporting development and validation of Infectious Disease Dx tests.</title>
        <authorList>
            <person name="Sciortino C."/>
            <person name="Tallon L."/>
            <person name="Sadzewicz L."/>
            <person name="Vavikolanu K."/>
            <person name="Mehta A."/>
            <person name="Aluvathingal J."/>
            <person name="Nadendla S."/>
            <person name="Nandy P."/>
            <person name="Geyer C."/>
            <person name="Yan Y."/>
            <person name="Sichtig H."/>
        </authorList>
    </citation>
    <scope>NUCLEOTIDE SEQUENCE [LARGE SCALE GENOMIC DNA]</scope>
    <source>
        <strain evidence="6 7">FDAARGOS_664</strain>
    </source>
</reference>
<accession>A0A5P2HDT1</accession>
<feature type="chain" id="PRO_5024819027" evidence="4">
    <location>
        <begin position="33"/>
        <end position="298"/>
    </location>
</feature>
<dbReference type="InterPro" id="IPR001638">
    <property type="entry name" value="Solute-binding_3/MltF_N"/>
</dbReference>
<dbReference type="Gene3D" id="3.40.190.10">
    <property type="entry name" value="Periplasmic binding protein-like II"/>
    <property type="match status" value="2"/>
</dbReference>
<dbReference type="SUPFAM" id="SSF53850">
    <property type="entry name" value="Periplasmic binding protein-like II"/>
    <property type="match status" value="1"/>
</dbReference>